<proteinExistence type="predicted"/>
<reference evidence="1" key="1">
    <citation type="journal article" date="2013" name="PLoS ONE">
        <title>Copy Number Change of the NDM-1 Sequence in a Multidrug-Resistant Klebsiella pneumoniae Clinical Isolate.</title>
        <authorList>
            <person name="Huang T.W."/>
            <person name="Chen T.L."/>
            <person name="Chen Y.T."/>
            <person name="Lauderdale T.L."/>
            <person name="Liao T.L."/>
            <person name="Lee Y.T."/>
            <person name="Chen C.P."/>
            <person name="Liu Y.M."/>
            <person name="Lin A.C."/>
            <person name="Chang Y.H."/>
            <person name="Wu K.M."/>
            <person name="Kirby R."/>
            <person name="Lai J.F."/>
            <person name="Tan M.C."/>
            <person name="Siu L.K."/>
            <person name="Chang C.M."/>
            <person name="Fung C.P."/>
            <person name="Tsai S.F."/>
        </authorList>
    </citation>
    <scope>NUCLEOTIDE SEQUENCE</scope>
    <source>
        <strain evidence="1">KPX</strain>
        <plasmid evidence="1">pKPX-1</plasmid>
    </source>
</reference>
<gene>
    <name evidence="1" type="ORF">KPX_A0056</name>
</gene>
<accession>R4WK07</accession>
<organism evidence="1">
    <name type="scientific">Klebsiella pneumoniae subsp. pneumoniae KPX</name>
    <dbReference type="NCBI Taxonomy" id="990925"/>
    <lineage>
        <taxon>Bacteria</taxon>
        <taxon>Pseudomonadati</taxon>
        <taxon>Pseudomonadota</taxon>
        <taxon>Gammaproteobacteria</taxon>
        <taxon>Enterobacterales</taxon>
        <taxon>Enterobacteriaceae</taxon>
        <taxon>Klebsiella/Raoultella group</taxon>
        <taxon>Klebsiella</taxon>
        <taxon>Klebsiella pneumoniae complex</taxon>
    </lineage>
</organism>
<dbReference type="AlphaFoldDB" id="R4WK07"/>
<keyword evidence="1" id="KW-0614">Plasmid</keyword>
<dbReference type="EMBL" id="AP012055">
    <property type="protein sequence ID" value="BAN19281.1"/>
    <property type="molecule type" value="Genomic_DNA"/>
</dbReference>
<sequence>MAPLWNPPLLNIWLRKFGTRMIIWKGYPQLNHCTKSVSQRPIRNCWPPSNVWNDKKGITTLDPFGSWPAALSSRRATLRQGSCCAPAGLRRTRYAVSGLTASV</sequence>
<name>R4WK07_KLEPN</name>
<geneLocation type="plasmid" evidence="1">
    <name>pKPX-1</name>
</geneLocation>
<evidence type="ECO:0000313" key="1">
    <source>
        <dbReference type="EMBL" id="BAN19281.1"/>
    </source>
</evidence>
<protein>
    <submittedName>
        <fullName evidence="1">Uncharacterized protein</fullName>
    </submittedName>
</protein>